<dbReference type="Gene3D" id="2.60.40.1470">
    <property type="entry name" value="ApaG domain"/>
    <property type="match status" value="1"/>
</dbReference>
<dbReference type="PANTHER" id="PTHR47463:SF2">
    <property type="entry name" value="F-BOX PROTEIN SKIP16"/>
    <property type="match status" value="1"/>
</dbReference>
<dbReference type="Pfam" id="PF04379">
    <property type="entry name" value="DUF525"/>
    <property type="match status" value="1"/>
</dbReference>
<reference evidence="2 3" key="1">
    <citation type="submission" date="2024-03" db="EMBL/GenBank/DDBJ databases">
        <title>The Acrasis kona genome and developmental transcriptomes reveal deep origins of eukaryotic multicellular pathways.</title>
        <authorList>
            <person name="Sheikh S."/>
            <person name="Fu C.-J."/>
            <person name="Brown M.W."/>
            <person name="Baldauf S.L."/>
        </authorList>
    </citation>
    <scope>NUCLEOTIDE SEQUENCE [LARGE SCALE GENOMIC DNA]</scope>
    <source>
        <strain evidence="2 3">ATCC MYA-3509</strain>
    </source>
</reference>
<dbReference type="InterPro" id="IPR007474">
    <property type="entry name" value="ApaG_domain"/>
</dbReference>
<organism evidence="2 3">
    <name type="scientific">Acrasis kona</name>
    <dbReference type="NCBI Taxonomy" id="1008807"/>
    <lineage>
        <taxon>Eukaryota</taxon>
        <taxon>Discoba</taxon>
        <taxon>Heterolobosea</taxon>
        <taxon>Tetramitia</taxon>
        <taxon>Eutetramitia</taxon>
        <taxon>Acrasidae</taxon>
        <taxon>Acrasis</taxon>
    </lineage>
</organism>
<dbReference type="Proteomes" id="UP001431209">
    <property type="component" value="Unassembled WGS sequence"/>
</dbReference>
<evidence type="ECO:0000259" key="1">
    <source>
        <dbReference type="PROSITE" id="PS51087"/>
    </source>
</evidence>
<accession>A0AAW2YS45</accession>
<dbReference type="AlphaFoldDB" id="A0AAW2YS45"/>
<gene>
    <name evidence="2" type="ORF">AKO1_007537</name>
</gene>
<name>A0AAW2YS45_9EUKA</name>
<comment type="caution">
    <text evidence="2">The sequence shown here is derived from an EMBL/GenBank/DDBJ whole genome shotgun (WGS) entry which is preliminary data.</text>
</comment>
<sequence length="345" mass="40091">MHQVTDSDVVWAEKLLKDWNTEKQTSAKADYINMHEKYPGMSHCYSRLKKSWDTLIKWTSTDAPLIYRTLKKEKLDYKSHLQQYPELPKELVCSYLIQNGQDYRRVDGRTGLFGGYDFYNQQTNFAFSEFHQAQYTGNDFCFRIGTLVNTLKMTSIVVMIKDLQHRKKGQVCVADSSTLHVIADSYLEFFETYVNNLVDRHIYDVKESMIIRYPNCAELGSDTTTRGVRIRCNALFIPEFWNKKQYFFAYRIRISMDESEQTNKSCKLLSRHWNIMEESKVIDSVDGPGVIGQYPVISPGSYFEYCSCSPLSRPHGSMSGYFTMQLLRGEEEFDAVVGEFPLSVN</sequence>
<proteinExistence type="predicted"/>
<evidence type="ECO:0000313" key="2">
    <source>
        <dbReference type="EMBL" id="KAL0479761.1"/>
    </source>
</evidence>
<feature type="non-terminal residue" evidence="2">
    <location>
        <position position="345"/>
    </location>
</feature>
<dbReference type="PROSITE" id="PS51087">
    <property type="entry name" value="APAG"/>
    <property type="match status" value="1"/>
</dbReference>
<dbReference type="PANTHER" id="PTHR47463">
    <property type="entry name" value="F-BOX PROTEIN SKIP16"/>
    <property type="match status" value="1"/>
</dbReference>
<feature type="domain" description="ApaG" evidence="1">
    <location>
        <begin position="222"/>
        <end position="345"/>
    </location>
</feature>
<keyword evidence="3" id="KW-1185">Reference proteome</keyword>
<evidence type="ECO:0000313" key="3">
    <source>
        <dbReference type="Proteomes" id="UP001431209"/>
    </source>
</evidence>
<protein>
    <recommendedName>
        <fullName evidence="1">ApaG domain-containing protein</fullName>
    </recommendedName>
</protein>
<dbReference type="EMBL" id="JAOPGA020000597">
    <property type="protein sequence ID" value="KAL0479761.1"/>
    <property type="molecule type" value="Genomic_DNA"/>
</dbReference>
<dbReference type="InterPro" id="IPR036767">
    <property type="entry name" value="ApaG_sf"/>
</dbReference>
<dbReference type="SUPFAM" id="SSF110069">
    <property type="entry name" value="ApaG-like"/>
    <property type="match status" value="1"/>
</dbReference>